<dbReference type="Proteomes" id="UP000523795">
    <property type="component" value="Unassembled WGS sequence"/>
</dbReference>
<dbReference type="EMBL" id="JAAZSR010000350">
    <property type="protein sequence ID" value="NKX51931.1"/>
    <property type="molecule type" value="Genomic_DNA"/>
</dbReference>
<protein>
    <submittedName>
        <fullName evidence="1">UDP-galactopyranose mutase</fullName>
    </submittedName>
</protein>
<reference evidence="1 2" key="1">
    <citation type="submission" date="2020-04" db="EMBL/GenBank/DDBJ databases">
        <authorList>
            <person name="Liu S."/>
        </authorList>
    </citation>
    <scope>NUCLEOTIDE SEQUENCE [LARGE SCALE GENOMIC DNA]</scope>
    <source>
        <strain evidence="1 2">CGMCC 1.15091</strain>
    </source>
</reference>
<evidence type="ECO:0000313" key="2">
    <source>
        <dbReference type="Proteomes" id="UP000523795"/>
    </source>
</evidence>
<keyword evidence="2" id="KW-1185">Reference proteome</keyword>
<name>A0ABX1JS89_9MICC</name>
<evidence type="ECO:0000313" key="1">
    <source>
        <dbReference type="EMBL" id="NKX51931.1"/>
    </source>
</evidence>
<gene>
    <name evidence="1" type="ORF">HER39_15435</name>
</gene>
<accession>A0ABX1JS89</accession>
<proteinExistence type="predicted"/>
<comment type="caution">
    <text evidence="1">The sequence shown here is derived from an EMBL/GenBank/DDBJ whole genome shotgun (WGS) entry which is preliminary data.</text>
</comment>
<dbReference type="Gene3D" id="3.40.50.720">
    <property type="entry name" value="NAD(P)-binding Rossmann-like Domain"/>
    <property type="match status" value="1"/>
</dbReference>
<sequence length="53" mass="5693">AYRKRAAAEPEVYFGGRLGTYKYLDMHMAIASAMTMVDNSLAPRLGAGAGGQR</sequence>
<organism evidence="1 2">
    <name type="scientific">Arthrobacter deserti</name>
    <dbReference type="NCBI Taxonomy" id="1742687"/>
    <lineage>
        <taxon>Bacteria</taxon>
        <taxon>Bacillati</taxon>
        <taxon>Actinomycetota</taxon>
        <taxon>Actinomycetes</taxon>
        <taxon>Micrococcales</taxon>
        <taxon>Micrococcaceae</taxon>
        <taxon>Arthrobacter</taxon>
    </lineage>
</organism>
<feature type="non-terminal residue" evidence="1">
    <location>
        <position position="1"/>
    </location>
</feature>